<accession>E3T6X4</accession>
<dbReference type="Pfam" id="PF13460">
    <property type="entry name" value="NAD_binding_10"/>
    <property type="match status" value="1"/>
</dbReference>
<dbReference type="EMBL" id="GU260710">
    <property type="protein sequence ID" value="ADC36068.1"/>
    <property type="molecule type" value="Genomic_DNA"/>
</dbReference>
<organism evidence="2">
    <name type="scientific">uncultured bacterium 213</name>
    <dbReference type="NCBI Taxonomy" id="698383"/>
    <lineage>
        <taxon>Bacteria</taxon>
        <taxon>environmental samples</taxon>
    </lineage>
</organism>
<feature type="domain" description="NAD(P)-binding" evidence="1">
    <location>
        <begin position="10"/>
        <end position="146"/>
    </location>
</feature>
<dbReference type="AlphaFoldDB" id="E3T6X4"/>
<dbReference type="InterPro" id="IPR051207">
    <property type="entry name" value="ComplexI_NDUFA9_subunit"/>
</dbReference>
<dbReference type="PANTHER" id="PTHR12126:SF11">
    <property type="entry name" value="NADH DEHYDROGENASE [UBIQUINONE] 1 ALPHA SUBCOMPLEX SUBUNIT 9, MITOCHONDRIAL"/>
    <property type="match status" value="1"/>
</dbReference>
<dbReference type="SUPFAM" id="SSF51735">
    <property type="entry name" value="NAD(P)-binding Rossmann-fold domains"/>
    <property type="match status" value="1"/>
</dbReference>
<dbReference type="PANTHER" id="PTHR12126">
    <property type="entry name" value="NADH-UBIQUINONE OXIDOREDUCTASE 39 KDA SUBUNIT-RELATED"/>
    <property type="match status" value="1"/>
</dbReference>
<evidence type="ECO:0000259" key="1">
    <source>
        <dbReference type="Pfam" id="PF13460"/>
    </source>
</evidence>
<dbReference type="Gene3D" id="3.40.50.720">
    <property type="entry name" value="NAD(P)-binding Rossmann-like Domain"/>
    <property type="match status" value="1"/>
</dbReference>
<evidence type="ECO:0000313" key="2">
    <source>
        <dbReference type="EMBL" id="ADC36068.1"/>
    </source>
</evidence>
<dbReference type="InterPro" id="IPR036291">
    <property type="entry name" value="NAD(P)-bd_dom_sf"/>
</dbReference>
<dbReference type="GO" id="GO:0044877">
    <property type="term" value="F:protein-containing complex binding"/>
    <property type="evidence" value="ECO:0007669"/>
    <property type="project" value="TreeGrafter"/>
</dbReference>
<reference evidence="2" key="1">
    <citation type="submission" date="2009-12" db="EMBL/GenBank/DDBJ databases">
        <authorList>
            <person name="Kielak A."/>
            <person name="van Veen J.A."/>
            <person name="Kowalchuk G.A."/>
        </authorList>
    </citation>
    <scope>NUCLEOTIDE SEQUENCE</scope>
</reference>
<proteinExistence type="predicted"/>
<dbReference type="InterPro" id="IPR016040">
    <property type="entry name" value="NAD(P)-bd_dom"/>
</dbReference>
<name>E3T6X4_9BACT</name>
<protein>
    <submittedName>
        <fullName evidence="2">NAD-dependent epimerase/dehydratase</fullName>
    </submittedName>
</protein>
<sequence length="308" mass="33815">MAHPRVLITGASGFIGGAIAERLAGRADVRSLTSHPAKNRFGDRVRSFPYDFDRPERMADAFSGVEVFVNSYYVRFNYGTATFERAVEQTRSLVARAREAGVRKIVHVSVSNADERSDLPYYCNKGRIERLVRECGLDHTILRPAIVVGPGDILLNNIAFFLRRLPVFTIFGGGKYRVQPMTVEAFADVAVEAVDGGHRNVTLPVAGPSDWVFLDMVRAVRAAVGSRALIVPAPAAIALAGLRVAGLLLGDVVLTSDEVKGLTREYLYAADPVRRGLDFGSWVEQPTVASMLGRRYEGELARHFRPAR</sequence>
<reference evidence="2" key="2">
    <citation type="journal article" date="2010" name="Appl. Environ. Microbiol.">
        <title>Comparative analysis of acidobacterial genomic fragments from terrestrial and aquatic metagenomic libraries, with emphasis on acidobacteria subdivision 6.</title>
        <authorList>
            <person name="Kielak A.M."/>
            <person name="van Veen J.A."/>
            <person name="Kowalchuk G.A."/>
        </authorList>
    </citation>
    <scope>NUCLEOTIDE SEQUENCE</scope>
</reference>